<gene>
    <name evidence="2" type="ORF">DFR39_107121</name>
</gene>
<dbReference type="OrthoDB" id="9803238at2"/>
<dbReference type="GO" id="GO:0006047">
    <property type="term" value="P:UDP-N-acetylglucosamine metabolic process"/>
    <property type="evidence" value="ECO:0007669"/>
    <property type="project" value="InterPro"/>
</dbReference>
<dbReference type="Proteomes" id="UP000295357">
    <property type="component" value="Unassembled WGS sequence"/>
</dbReference>
<dbReference type="InterPro" id="IPR003331">
    <property type="entry name" value="UDP_GlcNAc_Epimerase_2_dom"/>
</dbReference>
<accession>A0A4R6MZB2</accession>
<proteinExistence type="predicted"/>
<organism evidence="2 3">
    <name type="scientific">Roseateles asaccharophilus</name>
    <dbReference type="NCBI Taxonomy" id="582607"/>
    <lineage>
        <taxon>Bacteria</taxon>
        <taxon>Pseudomonadati</taxon>
        <taxon>Pseudomonadota</taxon>
        <taxon>Betaproteobacteria</taxon>
        <taxon>Burkholderiales</taxon>
        <taxon>Sphaerotilaceae</taxon>
        <taxon>Roseateles</taxon>
    </lineage>
</organism>
<dbReference type="Pfam" id="PF02350">
    <property type="entry name" value="Epimerase_2"/>
    <property type="match status" value="1"/>
</dbReference>
<dbReference type="NCBIfam" id="TIGR03568">
    <property type="entry name" value="NeuC_NnaA"/>
    <property type="match status" value="1"/>
</dbReference>
<dbReference type="RefSeq" id="WP_133604385.1">
    <property type="nucleotide sequence ID" value="NZ_JAUFPJ010000008.1"/>
</dbReference>
<dbReference type="AlphaFoldDB" id="A0A4R6MZB2"/>
<comment type="caution">
    <text evidence="2">The sequence shown here is derived from an EMBL/GenBank/DDBJ whole genome shotgun (WGS) entry which is preliminary data.</text>
</comment>
<dbReference type="InterPro" id="IPR029767">
    <property type="entry name" value="WecB-like"/>
</dbReference>
<dbReference type="GO" id="GO:0004553">
    <property type="term" value="F:hydrolase activity, hydrolyzing O-glycosyl compounds"/>
    <property type="evidence" value="ECO:0007669"/>
    <property type="project" value="InterPro"/>
</dbReference>
<dbReference type="Gene3D" id="3.40.50.2000">
    <property type="entry name" value="Glycogen Phosphorylase B"/>
    <property type="match status" value="2"/>
</dbReference>
<evidence type="ECO:0000313" key="2">
    <source>
        <dbReference type="EMBL" id="TDP07588.1"/>
    </source>
</evidence>
<evidence type="ECO:0000259" key="1">
    <source>
        <dbReference type="Pfam" id="PF02350"/>
    </source>
</evidence>
<dbReference type="CDD" id="cd03786">
    <property type="entry name" value="GTB_UDP-GlcNAc_2-Epimerase"/>
    <property type="match status" value="1"/>
</dbReference>
<dbReference type="SUPFAM" id="SSF53756">
    <property type="entry name" value="UDP-Glycosyltransferase/glycogen phosphorylase"/>
    <property type="match status" value="1"/>
</dbReference>
<evidence type="ECO:0000313" key="3">
    <source>
        <dbReference type="Proteomes" id="UP000295357"/>
    </source>
</evidence>
<name>A0A4R6MZB2_9BURK</name>
<feature type="domain" description="UDP-N-acetylglucosamine 2-epimerase" evidence="1">
    <location>
        <begin position="26"/>
        <end position="367"/>
    </location>
</feature>
<dbReference type="EMBL" id="SNXE01000007">
    <property type="protein sequence ID" value="TDP07588.1"/>
    <property type="molecule type" value="Genomic_DNA"/>
</dbReference>
<sequence length="387" mass="41381">MSARRKIAAVTGSRAEYGLLYWVLKDLQACPDVELQLIVTGMHLAPEFGLTVSEIERDGLPIARRVDMLVSGDTPTSTAKSLALGVLGMSDALGHLAPDIMLVLGDRFEILAAAQAAMIHNIPIAHIAGGDTTEGAFDEAIRHAITKMSHLHLVTTESSARRVHQMGEDPVRIRIVGSPGLDHLNRRPLLDRAALEAALGAPLGHRNLLVTFHPVTLEAGEGLRQQQELLSVLAAMGNDTVCWFTLPNADTGGRALAADLRAWAAGRANAHVFASLGQLRYLSLMSQADMVIGNSSSGLYEAPSFKCPTVNIGDRQRGRLAAASVLHCEPHANSIAAAIERAWTLDCTSVVNPYGDGHSSARIVQALLELPLGEALLKKQFHLIPSN</sequence>
<protein>
    <submittedName>
        <fullName evidence="2">UDP-N-acetylglucosamine 2-epimerase (Non-hydrolysing)/GDP/UDP-N,N'-diacetylbacillosamine 2-epimerase (Hydrolysing)</fullName>
    </submittedName>
</protein>
<reference evidence="2 3" key="1">
    <citation type="submission" date="2019-03" db="EMBL/GenBank/DDBJ databases">
        <title>Genomic Encyclopedia of Type Strains, Phase IV (KMG-IV): sequencing the most valuable type-strain genomes for metagenomic binning, comparative biology and taxonomic classification.</title>
        <authorList>
            <person name="Goeker M."/>
        </authorList>
    </citation>
    <scope>NUCLEOTIDE SEQUENCE [LARGE SCALE GENOMIC DNA]</scope>
    <source>
        <strain evidence="2 3">DSM 25082</strain>
    </source>
</reference>
<dbReference type="PANTHER" id="PTHR43174">
    <property type="entry name" value="UDP-N-ACETYLGLUCOSAMINE 2-EPIMERASE"/>
    <property type="match status" value="1"/>
</dbReference>
<keyword evidence="3" id="KW-1185">Reference proteome</keyword>
<dbReference type="InterPro" id="IPR020004">
    <property type="entry name" value="UDP-GlcNAc_Epase"/>
</dbReference>
<dbReference type="PANTHER" id="PTHR43174:SF3">
    <property type="entry name" value="UDP-N-ACETYLGLUCOSAMINE 2-EPIMERASE"/>
    <property type="match status" value="1"/>
</dbReference>